<evidence type="ECO:0000256" key="1">
    <source>
        <dbReference type="SAM" id="MobiDB-lite"/>
    </source>
</evidence>
<evidence type="ECO:0000313" key="2">
    <source>
        <dbReference type="EMBL" id="GJT53576.1"/>
    </source>
</evidence>
<comment type="caution">
    <text evidence="2">The sequence shown here is derived from an EMBL/GenBank/DDBJ whole genome shotgun (WGS) entry which is preliminary data.</text>
</comment>
<proteinExistence type="predicted"/>
<gene>
    <name evidence="2" type="ORF">Tco_0988630</name>
</gene>
<feature type="region of interest" description="Disordered" evidence="1">
    <location>
        <begin position="332"/>
        <end position="358"/>
    </location>
</feature>
<reference evidence="2" key="1">
    <citation type="journal article" date="2022" name="Int. J. Mol. Sci.">
        <title>Draft Genome of Tanacetum Coccineum: Genomic Comparison of Closely Related Tanacetum-Family Plants.</title>
        <authorList>
            <person name="Yamashiro T."/>
            <person name="Shiraishi A."/>
            <person name="Nakayama K."/>
            <person name="Satake H."/>
        </authorList>
    </citation>
    <scope>NUCLEOTIDE SEQUENCE</scope>
</reference>
<sequence>MEDPNITIEEYIRLEEEKAHRRGKVYNSETTRYGKIWCDEDVHDLISIETEFPAIIFNYALTSKVTPSYESTDAFKSYYEFVKIDMAPLPPRDQRHLWLHYQVEGYTEEIVHDFEQRLETIFMRQVNRVHTLDFEGLTPDMRSLYSSSLALARSVVRWAEEITKGGFGTYWLGSERAILDKGDLSDYWIEISFDRDFLRGAPSYTYIKDLVQRLCHWLISQAFLGGVRHLKRHAEGRKSGARLSRGHFIRRLGHHFGLAWVALGLERQQVAVASAPEAAEGAPHVDEGDQAILAPLIMEYVVKISKNACILELKRDKRPFPDFEEYACLKLTEAPTDPESSKESGPEPLTPPPPLKNHQGAFLISKAMPLTFQDHSPMERLGLVTVCDTEPVTSSVPTEVKNNDQESKIDEVTKLRHSREPIWYLNSGCSRSMTGKKSYLHKYVEKLGPKTKGLVVETFDWDDEEVSDDEEMTQVKVLMTLVDDDIAIGKNHARNGKWIDITMRKVNILLSMDEDADWQTYLKYINIDLKVEGYTEEIVHDFEQRLEMIFERYFLRGAPSYTYIKDPVQRLCHWLISYNISGRGQAPKKVTATDLFYLHSMDRGAANIPYLLAQYLFRHAEGRKSGSRLSRGHFIRHLGHHFGLVSDEGLRGLSVVTHELPLIDMVGALEAVEGAPHVDEVIMEYVVKISKNACILELKRDKRPFPDFEEYANSSYLSLRKKSSLSFKNDMPPRDK</sequence>
<reference evidence="2" key="2">
    <citation type="submission" date="2022-01" db="EMBL/GenBank/DDBJ databases">
        <authorList>
            <person name="Yamashiro T."/>
            <person name="Shiraishi A."/>
            <person name="Satake H."/>
            <person name="Nakayama K."/>
        </authorList>
    </citation>
    <scope>NUCLEOTIDE SEQUENCE</scope>
</reference>
<keyword evidence="3" id="KW-1185">Reference proteome</keyword>
<dbReference type="Proteomes" id="UP001151760">
    <property type="component" value="Unassembled WGS sequence"/>
</dbReference>
<name>A0ABQ5ERH2_9ASTR</name>
<organism evidence="2 3">
    <name type="scientific">Tanacetum coccineum</name>
    <dbReference type="NCBI Taxonomy" id="301880"/>
    <lineage>
        <taxon>Eukaryota</taxon>
        <taxon>Viridiplantae</taxon>
        <taxon>Streptophyta</taxon>
        <taxon>Embryophyta</taxon>
        <taxon>Tracheophyta</taxon>
        <taxon>Spermatophyta</taxon>
        <taxon>Magnoliopsida</taxon>
        <taxon>eudicotyledons</taxon>
        <taxon>Gunneridae</taxon>
        <taxon>Pentapetalae</taxon>
        <taxon>asterids</taxon>
        <taxon>campanulids</taxon>
        <taxon>Asterales</taxon>
        <taxon>Asteraceae</taxon>
        <taxon>Asteroideae</taxon>
        <taxon>Anthemideae</taxon>
        <taxon>Anthemidinae</taxon>
        <taxon>Tanacetum</taxon>
    </lineage>
</organism>
<protein>
    <submittedName>
        <fullName evidence="2">Uncharacterized protein</fullName>
    </submittedName>
</protein>
<dbReference type="EMBL" id="BQNB010016599">
    <property type="protein sequence ID" value="GJT53576.1"/>
    <property type="molecule type" value="Genomic_DNA"/>
</dbReference>
<evidence type="ECO:0000313" key="3">
    <source>
        <dbReference type="Proteomes" id="UP001151760"/>
    </source>
</evidence>
<accession>A0ABQ5ERH2</accession>